<dbReference type="PANTHER" id="PTHR10188:SF43">
    <property type="entry name" value="ASPARAGINASE (EUROFUNG)"/>
    <property type="match status" value="1"/>
</dbReference>
<dbReference type="Gene3D" id="3.60.20.30">
    <property type="entry name" value="(Glycosyl)asparaginase"/>
    <property type="match status" value="1"/>
</dbReference>
<dbReference type="CDD" id="cd04701">
    <property type="entry name" value="Asparaginase_2"/>
    <property type="match status" value="1"/>
</dbReference>
<evidence type="ECO:0000313" key="5">
    <source>
        <dbReference type="Proteomes" id="UP000554235"/>
    </source>
</evidence>
<feature type="site" description="Cleavage; by autolysis" evidence="3">
    <location>
        <begin position="203"/>
        <end position="204"/>
    </location>
</feature>
<dbReference type="AlphaFoldDB" id="A0A8H4LLD7"/>
<sequence length="388" mass="42269">MIWQKQEKKNESKKKKKKIIDILRPFNPQDAALAAHQSLRSYVHSTYALLRNGASALDAVVHAVSLMEDDPLFDAGRGSVFTSEGTIEMEASIMLTSLRDDWRATGDNGPIKRGAGVMLLNNVRHPIKLAREALLRAGVDVDGKRNNDGGNLHTQIAGPYAEQLAREWDVELKPDDWFRTDHRWEEYQKNKGAAIREFAKTQGTVGCVCLDQWGDIVSGTSTGGLANKLPGRVGDTPVLGAGTWAETWEDSRASAESASDISTRTRRAVGISCTGNGDTFLRVNASRTAAAMVRFGNADLGEALTAVAGPGGELQSCAGNRWQITGEGRGGMIGIEAEVPIQGLRRVDELGKGKLVYDFNGPSLWRGWIETGDNDQVEAKVMVFRDEF</sequence>
<dbReference type="GO" id="GO:0016787">
    <property type="term" value="F:hydrolase activity"/>
    <property type="evidence" value="ECO:0007669"/>
    <property type="project" value="InterPro"/>
</dbReference>
<evidence type="ECO:0000256" key="2">
    <source>
        <dbReference type="PIRSR" id="PIRSR600246-2"/>
    </source>
</evidence>
<dbReference type="OrthoDB" id="2262349at2759"/>
<keyword evidence="5" id="KW-1185">Reference proteome</keyword>
<dbReference type="PANTHER" id="PTHR10188">
    <property type="entry name" value="L-ASPARAGINASE"/>
    <property type="match status" value="1"/>
</dbReference>
<evidence type="ECO:0000256" key="3">
    <source>
        <dbReference type="PIRSR" id="PIRSR600246-3"/>
    </source>
</evidence>
<feature type="binding site" evidence="2">
    <location>
        <begin position="274"/>
        <end position="277"/>
    </location>
    <ligand>
        <name>substrate</name>
    </ligand>
</feature>
<dbReference type="Proteomes" id="UP000554235">
    <property type="component" value="Unassembled WGS sequence"/>
</dbReference>
<evidence type="ECO:0000256" key="1">
    <source>
        <dbReference type="PIRSR" id="PIRSR600246-1"/>
    </source>
</evidence>
<evidence type="ECO:0008006" key="6">
    <source>
        <dbReference type="Google" id="ProtNLM"/>
    </source>
</evidence>
<dbReference type="Pfam" id="PF01112">
    <property type="entry name" value="Asparaginase_2"/>
    <property type="match status" value="1"/>
</dbReference>
<gene>
    <name evidence="4" type="ORF">FALBO_1744</name>
</gene>
<evidence type="ECO:0000313" key="4">
    <source>
        <dbReference type="EMBL" id="KAF4471341.1"/>
    </source>
</evidence>
<name>A0A8H4LLD7_9HYPO</name>
<protein>
    <recommendedName>
        <fullName evidence="6">Asparaginase</fullName>
    </recommendedName>
</protein>
<dbReference type="EMBL" id="JAADYS010000221">
    <property type="protein sequence ID" value="KAF4471341.1"/>
    <property type="molecule type" value="Genomic_DNA"/>
</dbReference>
<accession>A0A8H4LLD7</accession>
<comment type="caution">
    <text evidence="4">The sequence shown here is derived from an EMBL/GenBank/DDBJ whole genome shotgun (WGS) entry which is preliminary data.</text>
</comment>
<proteinExistence type="predicted"/>
<dbReference type="SUPFAM" id="SSF56235">
    <property type="entry name" value="N-terminal nucleophile aminohydrolases (Ntn hydrolases)"/>
    <property type="match status" value="1"/>
</dbReference>
<feature type="binding site" evidence="2">
    <location>
        <begin position="232"/>
        <end position="235"/>
    </location>
    <ligand>
        <name>substrate</name>
    </ligand>
</feature>
<organism evidence="4 5">
    <name type="scientific">Fusarium albosuccineum</name>
    <dbReference type="NCBI Taxonomy" id="1237068"/>
    <lineage>
        <taxon>Eukaryota</taxon>
        <taxon>Fungi</taxon>
        <taxon>Dikarya</taxon>
        <taxon>Ascomycota</taxon>
        <taxon>Pezizomycotina</taxon>
        <taxon>Sordariomycetes</taxon>
        <taxon>Hypocreomycetidae</taxon>
        <taxon>Hypocreales</taxon>
        <taxon>Nectriaceae</taxon>
        <taxon>Fusarium</taxon>
        <taxon>Fusarium decemcellulare species complex</taxon>
    </lineage>
</organism>
<dbReference type="GO" id="GO:0005737">
    <property type="term" value="C:cytoplasm"/>
    <property type="evidence" value="ECO:0007669"/>
    <property type="project" value="TreeGrafter"/>
</dbReference>
<dbReference type="InterPro" id="IPR000246">
    <property type="entry name" value="Peptidase_T2"/>
</dbReference>
<reference evidence="4 5" key="1">
    <citation type="submission" date="2020-01" db="EMBL/GenBank/DDBJ databases">
        <title>Identification and distribution of gene clusters putatively required for synthesis of sphingolipid metabolism inhibitors in phylogenetically diverse species of the filamentous fungus Fusarium.</title>
        <authorList>
            <person name="Kim H.-S."/>
            <person name="Busman M."/>
            <person name="Brown D.W."/>
            <person name="Divon H."/>
            <person name="Uhlig S."/>
            <person name="Proctor R.H."/>
        </authorList>
    </citation>
    <scope>NUCLEOTIDE SEQUENCE [LARGE SCALE GENOMIC DNA]</scope>
    <source>
        <strain evidence="4 5">NRRL 20459</strain>
    </source>
</reference>
<feature type="active site" description="Nucleophile" evidence="1">
    <location>
        <position position="204"/>
    </location>
</feature>
<dbReference type="InterPro" id="IPR029055">
    <property type="entry name" value="Ntn_hydrolases_N"/>
</dbReference>